<keyword evidence="3" id="KW-1185">Reference proteome</keyword>
<organism evidence="2 3">
    <name type="scientific">Prorocentrum cordatum</name>
    <dbReference type="NCBI Taxonomy" id="2364126"/>
    <lineage>
        <taxon>Eukaryota</taxon>
        <taxon>Sar</taxon>
        <taxon>Alveolata</taxon>
        <taxon>Dinophyceae</taxon>
        <taxon>Prorocentrales</taxon>
        <taxon>Prorocentraceae</taxon>
        <taxon>Prorocentrum</taxon>
    </lineage>
</organism>
<feature type="compositionally biased region" description="Basic residues" evidence="1">
    <location>
        <begin position="190"/>
        <end position="202"/>
    </location>
</feature>
<protein>
    <submittedName>
        <fullName evidence="2">Uncharacterized protein</fullName>
    </submittedName>
</protein>
<evidence type="ECO:0000313" key="3">
    <source>
        <dbReference type="Proteomes" id="UP001189429"/>
    </source>
</evidence>
<dbReference type="EMBL" id="CAUYUJ010014284">
    <property type="protein sequence ID" value="CAK0839359.1"/>
    <property type="molecule type" value="Genomic_DNA"/>
</dbReference>
<gene>
    <name evidence="2" type="ORF">PCOR1329_LOCUS35046</name>
</gene>
<feature type="compositionally biased region" description="Low complexity" evidence="1">
    <location>
        <begin position="203"/>
        <end position="216"/>
    </location>
</feature>
<evidence type="ECO:0000313" key="2">
    <source>
        <dbReference type="EMBL" id="CAK0839359.1"/>
    </source>
</evidence>
<feature type="region of interest" description="Disordered" evidence="1">
    <location>
        <begin position="96"/>
        <end position="122"/>
    </location>
</feature>
<comment type="caution">
    <text evidence="2">The sequence shown here is derived from an EMBL/GenBank/DDBJ whole genome shotgun (WGS) entry which is preliminary data.</text>
</comment>
<accession>A0ABN9T326</accession>
<name>A0ABN9T326_9DINO</name>
<dbReference type="Proteomes" id="UP001189429">
    <property type="component" value="Unassembled WGS sequence"/>
</dbReference>
<reference evidence="2" key="1">
    <citation type="submission" date="2023-10" db="EMBL/GenBank/DDBJ databases">
        <authorList>
            <person name="Chen Y."/>
            <person name="Shah S."/>
            <person name="Dougan E. K."/>
            <person name="Thang M."/>
            <person name="Chan C."/>
        </authorList>
    </citation>
    <scope>NUCLEOTIDE SEQUENCE [LARGE SCALE GENOMIC DNA]</scope>
</reference>
<feature type="compositionally biased region" description="Low complexity" evidence="1">
    <location>
        <begin position="139"/>
        <end position="164"/>
    </location>
</feature>
<feature type="compositionally biased region" description="Low complexity" evidence="1">
    <location>
        <begin position="256"/>
        <end position="267"/>
    </location>
</feature>
<evidence type="ECO:0000256" key="1">
    <source>
        <dbReference type="SAM" id="MobiDB-lite"/>
    </source>
</evidence>
<proteinExistence type="predicted"/>
<feature type="compositionally biased region" description="Low complexity" evidence="1">
    <location>
        <begin position="228"/>
        <end position="242"/>
    </location>
</feature>
<sequence length="267" mass="27271">MHRRCTDPNCFDPMWEGWKTVRVNVWRGRQGRWRSSLYGLTWSWPPGAARSPPPGPARIRARLALLLSPRLLCGAQVTTAAAGPEVAAARLPEPVAGPAAPEGVQGGAVAGGPRRRGEAQGHGQQLAVAIILAPGAASPSAGGAPAGLAPQVSKSSGSASGSKSQPGLGAAVESDSGSGAALPFFVGSSRRARREPRRRRRPCGAASGTAGIARPLGRQRRRQEQRAAGRPPLQGEEGPGRCCGRHRGSGRGALGGAANALGARGSP</sequence>
<feature type="region of interest" description="Disordered" evidence="1">
    <location>
        <begin position="139"/>
        <end position="267"/>
    </location>
</feature>